<evidence type="ECO:0000313" key="4">
    <source>
        <dbReference type="EnsemblPlants" id="AES91433"/>
    </source>
</evidence>
<dbReference type="InterPro" id="IPR036457">
    <property type="entry name" value="PPM-type-like_dom_sf"/>
</dbReference>
<dbReference type="GO" id="GO:0004722">
    <property type="term" value="F:protein serine/threonine phosphatase activity"/>
    <property type="evidence" value="ECO:0000318"/>
    <property type="project" value="GO_Central"/>
</dbReference>
<dbReference type="Gene3D" id="3.60.40.10">
    <property type="entry name" value="PPM-type phosphatase domain"/>
    <property type="match status" value="1"/>
</dbReference>
<dbReference type="AlphaFoldDB" id="G7JV77"/>
<reference evidence="3 5" key="1">
    <citation type="journal article" date="2011" name="Nature">
        <title>The Medicago genome provides insight into the evolution of rhizobial symbioses.</title>
        <authorList>
            <person name="Young N.D."/>
            <person name="Debelle F."/>
            <person name="Oldroyd G.E."/>
            <person name="Geurts R."/>
            <person name="Cannon S.B."/>
            <person name="Udvardi M.K."/>
            <person name="Benedito V.A."/>
            <person name="Mayer K.F."/>
            <person name="Gouzy J."/>
            <person name="Schoof H."/>
            <person name="Van de Peer Y."/>
            <person name="Proost S."/>
            <person name="Cook D.R."/>
            <person name="Meyers B.C."/>
            <person name="Spannagl M."/>
            <person name="Cheung F."/>
            <person name="De Mita S."/>
            <person name="Krishnakumar V."/>
            <person name="Gundlach H."/>
            <person name="Zhou S."/>
            <person name="Mudge J."/>
            <person name="Bharti A.K."/>
            <person name="Murray J.D."/>
            <person name="Naoumkina M.A."/>
            <person name="Rosen B."/>
            <person name="Silverstein K.A."/>
            <person name="Tang H."/>
            <person name="Rombauts S."/>
            <person name="Zhao P.X."/>
            <person name="Zhou P."/>
            <person name="Barbe V."/>
            <person name="Bardou P."/>
            <person name="Bechner M."/>
            <person name="Bellec A."/>
            <person name="Berger A."/>
            <person name="Berges H."/>
            <person name="Bidwell S."/>
            <person name="Bisseling T."/>
            <person name="Choisne N."/>
            <person name="Couloux A."/>
            <person name="Denny R."/>
            <person name="Deshpande S."/>
            <person name="Dai X."/>
            <person name="Doyle J.J."/>
            <person name="Dudez A.M."/>
            <person name="Farmer A.D."/>
            <person name="Fouteau S."/>
            <person name="Franken C."/>
            <person name="Gibelin C."/>
            <person name="Gish J."/>
            <person name="Goldstein S."/>
            <person name="Gonzalez A.J."/>
            <person name="Green P.J."/>
            <person name="Hallab A."/>
            <person name="Hartog M."/>
            <person name="Hua A."/>
            <person name="Humphray S.J."/>
            <person name="Jeong D.H."/>
            <person name="Jing Y."/>
            <person name="Jocker A."/>
            <person name="Kenton S.M."/>
            <person name="Kim D.J."/>
            <person name="Klee K."/>
            <person name="Lai H."/>
            <person name="Lang C."/>
            <person name="Lin S."/>
            <person name="Macmil S.L."/>
            <person name="Magdelenat G."/>
            <person name="Matthews L."/>
            <person name="McCorrison J."/>
            <person name="Monaghan E.L."/>
            <person name="Mun J.H."/>
            <person name="Najar F.Z."/>
            <person name="Nicholson C."/>
            <person name="Noirot C."/>
            <person name="O'Bleness M."/>
            <person name="Paule C.R."/>
            <person name="Poulain J."/>
            <person name="Prion F."/>
            <person name="Qin B."/>
            <person name="Qu C."/>
            <person name="Retzel E.F."/>
            <person name="Riddle C."/>
            <person name="Sallet E."/>
            <person name="Samain S."/>
            <person name="Samson N."/>
            <person name="Sanders I."/>
            <person name="Saurat O."/>
            <person name="Scarpelli C."/>
            <person name="Schiex T."/>
            <person name="Segurens B."/>
            <person name="Severin A.J."/>
            <person name="Sherrier D.J."/>
            <person name="Shi R."/>
            <person name="Sims S."/>
            <person name="Singer S.R."/>
            <person name="Sinharoy S."/>
            <person name="Sterck L."/>
            <person name="Viollet A."/>
            <person name="Wang B.B."/>
            <person name="Wang K."/>
            <person name="Wang M."/>
            <person name="Wang X."/>
            <person name="Warfsmann J."/>
            <person name="Weissenbach J."/>
            <person name="White D.D."/>
            <person name="White J.D."/>
            <person name="Wiley G.B."/>
            <person name="Wincker P."/>
            <person name="Xing Y."/>
            <person name="Yang L."/>
            <person name="Yao Z."/>
            <person name="Ying F."/>
            <person name="Zhai J."/>
            <person name="Zhou L."/>
            <person name="Zuber A."/>
            <person name="Denarie J."/>
            <person name="Dixon R.A."/>
            <person name="May G.D."/>
            <person name="Schwartz D.C."/>
            <person name="Rogers J."/>
            <person name="Quetier F."/>
            <person name="Town C.D."/>
            <person name="Roe B.A."/>
        </authorList>
    </citation>
    <scope>NUCLEOTIDE SEQUENCE [LARGE SCALE GENOMIC DNA]</scope>
    <source>
        <strain evidence="3">A17</strain>
        <strain evidence="4 5">cv. Jemalong A17</strain>
    </source>
</reference>
<organism evidence="3 5">
    <name type="scientific">Medicago truncatula</name>
    <name type="common">Barrel medic</name>
    <name type="synonym">Medicago tribuloides</name>
    <dbReference type="NCBI Taxonomy" id="3880"/>
    <lineage>
        <taxon>Eukaryota</taxon>
        <taxon>Viridiplantae</taxon>
        <taxon>Streptophyta</taxon>
        <taxon>Embryophyta</taxon>
        <taxon>Tracheophyta</taxon>
        <taxon>Spermatophyta</taxon>
        <taxon>Magnoliopsida</taxon>
        <taxon>eudicotyledons</taxon>
        <taxon>Gunneridae</taxon>
        <taxon>Pentapetalae</taxon>
        <taxon>rosids</taxon>
        <taxon>fabids</taxon>
        <taxon>Fabales</taxon>
        <taxon>Fabaceae</taxon>
        <taxon>Papilionoideae</taxon>
        <taxon>50 kb inversion clade</taxon>
        <taxon>NPAAA clade</taxon>
        <taxon>Hologalegina</taxon>
        <taxon>IRL clade</taxon>
        <taxon>Trifolieae</taxon>
        <taxon>Medicago</taxon>
    </lineage>
</organism>
<feature type="region of interest" description="Disordered" evidence="1">
    <location>
        <begin position="1"/>
        <end position="29"/>
    </location>
</feature>
<dbReference type="Pfam" id="PF00481">
    <property type="entry name" value="PP2C"/>
    <property type="match status" value="1"/>
</dbReference>
<dbReference type="EnsemblPlants" id="AES91433">
    <property type="protein sequence ID" value="AES91433"/>
    <property type="gene ID" value="MTR_4g113480"/>
</dbReference>
<gene>
    <name evidence="3" type="ordered locus">MTR_4g113480</name>
</gene>
<reference evidence="3 5" key="2">
    <citation type="journal article" date="2014" name="BMC Genomics">
        <title>An improved genome release (version Mt4.0) for the model legume Medicago truncatula.</title>
        <authorList>
            <person name="Tang H."/>
            <person name="Krishnakumar V."/>
            <person name="Bidwell S."/>
            <person name="Rosen B."/>
            <person name="Chan A."/>
            <person name="Zhou S."/>
            <person name="Gentzbittel L."/>
            <person name="Childs K.L."/>
            <person name="Yandell M."/>
            <person name="Gundlach H."/>
            <person name="Mayer K.F."/>
            <person name="Schwartz D.C."/>
            <person name="Town C.D."/>
        </authorList>
    </citation>
    <scope>GENOME REANNOTATION</scope>
    <source>
        <strain evidence="4 5">cv. Jemalong A17</strain>
    </source>
</reference>
<keyword evidence="5" id="KW-1185">Reference proteome</keyword>
<protein>
    <submittedName>
        <fullName evidence="3">Phosphatase 2C family protein</fullName>
    </submittedName>
</protein>
<dbReference type="SMART" id="SM00332">
    <property type="entry name" value="PP2Cc"/>
    <property type="match status" value="1"/>
</dbReference>
<evidence type="ECO:0000313" key="3">
    <source>
        <dbReference type="EMBL" id="AES91433.1"/>
    </source>
</evidence>
<name>G7JV77_MEDTR</name>
<feature type="domain" description="PPM-type phosphatase" evidence="2">
    <location>
        <begin position="48"/>
        <end position="346"/>
    </location>
</feature>
<dbReference type="InterPro" id="IPR015655">
    <property type="entry name" value="PP2C"/>
</dbReference>
<sequence length="554" mass="62974">MVVPPFLTCGRSGKGKDEEEEKKEKEKAEEEVHDNLVWCEDRKENDYHCSIATSQSNTVMEDFYQVEFGKNSLFVGVYDGHKGLDAARFIRVCLFPELSRLVTENKVVSEDIMEQAVDFIEKGFKEYVTNNIDDDGRVGSVGSCCLFGIIWGRTLFVANVGDSRAILGSSKGFFKRPHVVQLTVDHHVSHAAAREEIRNHITNDPFVLCKNRGSLRVKSLIEITRSIGDAYLKWSDPHPSFETFSRYEANVISEKPFTDRRDIDESDKFLIFASHGFWKLMTNSEAADIVYNNSQDGISKRLVRAALEKAINDIITYCNLQNLKAGNGLLGRRHYYDDVTVIVIFLNKRSDTPTTEPEFQSTTSTNELKDFKASSSQSNSHLPMALGSMERFLSLQDITPDFLDAVKFLQKSLLEKSGDGDKNFKDLAFSVGEILKRIQTAHKYCDLADKNLKDPTISQDEMDVYMKEFQMWKENLEKAKSDWISIRKRIDELSSSERKIVEEEITLEALHENPPKQGETSKDTQPDKDSDGSKKSKETPVKKKLGKCCIPFNQ</sequence>
<evidence type="ECO:0000256" key="1">
    <source>
        <dbReference type="SAM" id="MobiDB-lite"/>
    </source>
</evidence>
<feature type="compositionally biased region" description="Basic and acidic residues" evidence="1">
    <location>
        <begin position="14"/>
        <end position="29"/>
    </location>
</feature>
<dbReference type="InterPro" id="IPR001932">
    <property type="entry name" value="PPM-type_phosphatase-like_dom"/>
</dbReference>
<reference evidence="4" key="3">
    <citation type="submission" date="2015-04" db="UniProtKB">
        <authorList>
            <consortium name="EnsemblPlants"/>
        </authorList>
    </citation>
    <scope>IDENTIFICATION</scope>
    <source>
        <strain evidence="4">cv. Jemalong A17</strain>
    </source>
</reference>
<dbReference type="PROSITE" id="PS51746">
    <property type="entry name" value="PPM_2"/>
    <property type="match status" value="1"/>
</dbReference>
<dbReference type="CDD" id="cd00143">
    <property type="entry name" value="PP2Cc"/>
    <property type="match status" value="1"/>
</dbReference>
<evidence type="ECO:0000259" key="2">
    <source>
        <dbReference type="PROSITE" id="PS51746"/>
    </source>
</evidence>
<dbReference type="GO" id="GO:1902531">
    <property type="term" value="P:regulation of intracellular signal transduction"/>
    <property type="evidence" value="ECO:0000318"/>
    <property type="project" value="GO_Central"/>
</dbReference>
<accession>G7JV77</accession>
<dbReference type="SUPFAM" id="SSF81606">
    <property type="entry name" value="PP2C-like"/>
    <property type="match status" value="1"/>
</dbReference>
<dbReference type="Proteomes" id="UP000002051">
    <property type="component" value="Chromosome 4"/>
</dbReference>
<feature type="region of interest" description="Disordered" evidence="1">
    <location>
        <begin position="506"/>
        <end position="554"/>
    </location>
</feature>
<evidence type="ECO:0000313" key="5">
    <source>
        <dbReference type="Proteomes" id="UP000002051"/>
    </source>
</evidence>
<dbReference type="STRING" id="3880.G7JV77"/>
<dbReference type="HOGENOM" id="CLU_492082_0_0_1"/>
<dbReference type="eggNOG" id="KOG0700">
    <property type="taxonomic scope" value="Eukaryota"/>
</dbReference>
<dbReference type="PANTHER" id="PTHR47992">
    <property type="entry name" value="PROTEIN PHOSPHATASE"/>
    <property type="match status" value="1"/>
</dbReference>
<feature type="compositionally biased region" description="Basic and acidic residues" evidence="1">
    <location>
        <begin position="509"/>
        <end position="541"/>
    </location>
</feature>
<dbReference type="PaxDb" id="3880-AES91433"/>
<dbReference type="EMBL" id="CM001220">
    <property type="protein sequence ID" value="AES91433.1"/>
    <property type="molecule type" value="Genomic_DNA"/>
</dbReference>
<proteinExistence type="predicted"/>